<dbReference type="SMART" id="SM00421">
    <property type="entry name" value="HTH_LUXR"/>
    <property type="match status" value="1"/>
</dbReference>
<dbReference type="Gene3D" id="1.10.1740.10">
    <property type="match status" value="1"/>
</dbReference>
<dbReference type="PANTHER" id="PTHR43133:SF46">
    <property type="entry name" value="RNA POLYMERASE SIGMA-70 FACTOR ECF SUBFAMILY"/>
    <property type="match status" value="1"/>
</dbReference>
<dbReference type="SUPFAM" id="SSF88659">
    <property type="entry name" value="Sigma3 and sigma4 domains of RNA polymerase sigma factors"/>
    <property type="match status" value="1"/>
</dbReference>
<evidence type="ECO:0000256" key="1">
    <source>
        <dbReference type="ARBA" id="ARBA00010641"/>
    </source>
</evidence>
<dbReference type="InterPro" id="IPR014284">
    <property type="entry name" value="RNA_pol_sigma-70_dom"/>
</dbReference>
<dbReference type="Proteomes" id="UP001403385">
    <property type="component" value="Unassembled WGS sequence"/>
</dbReference>
<evidence type="ECO:0000259" key="5">
    <source>
        <dbReference type="SMART" id="SM00421"/>
    </source>
</evidence>
<dbReference type="InterPro" id="IPR013324">
    <property type="entry name" value="RNA_pol_sigma_r3/r4-like"/>
</dbReference>
<dbReference type="InterPro" id="IPR000792">
    <property type="entry name" value="Tscrpt_reg_LuxR_C"/>
</dbReference>
<dbReference type="InterPro" id="IPR013249">
    <property type="entry name" value="RNA_pol_sigma70_r4_t2"/>
</dbReference>
<dbReference type="GO" id="GO:0003677">
    <property type="term" value="F:DNA binding"/>
    <property type="evidence" value="ECO:0007669"/>
    <property type="project" value="InterPro"/>
</dbReference>
<dbReference type="SUPFAM" id="SSF88946">
    <property type="entry name" value="Sigma2 domain of RNA polymerase sigma factors"/>
    <property type="match status" value="1"/>
</dbReference>
<evidence type="ECO:0000256" key="4">
    <source>
        <dbReference type="ARBA" id="ARBA00023163"/>
    </source>
</evidence>
<protein>
    <submittedName>
        <fullName evidence="6">RNA polymerase sigma-70 factor</fullName>
    </submittedName>
</protein>
<dbReference type="AlphaFoldDB" id="A0AAW9SEW2"/>
<gene>
    <name evidence="6" type="ORF">AAG747_28645</name>
</gene>
<dbReference type="InterPro" id="IPR014327">
    <property type="entry name" value="RNA_pol_sigma70_bacteroid"/>
</dbReference>
<dbReference type="InterPro" id="IPR039425">
    <property type="entry name" value="RNA_pol_sigma-70-like"/>
</dbReference>
<evidence type="ECO:0000313" key="7">
    <source>
        <dbReference type="Proteomes" id="UP001403385"/>
    </source>
</evidence>
<name>A0AAW9SEW2_9BACT</name>
<dbReference type="Pfam" id="PF08281">
    <property type="entry name" value="Sigma70_r4_2"/>
    <property type="match status" value="1"/>
</dbReference>
<sequence>MKMSYKNTTYKSSFENQFTLEELFQEFYKKLVYFSFQLVKDQENAEDIVQEVFIKFWDNRQDVPASKPAIQNYLYKAVKNASMNLIRHYKVRDKYIDQVENNSVEDSTVIDAMIYAEVLAELHAAIETLPEACQQISRLGYLEGKSNKEIAQQLDISVNTVKTQKQRGLQLLRMRIRPEMLYLIALCFPI</sequence>
<dbReference type="GO" id="GO:0006352">
    <property type="term" value="P:DNA-templated transcription initiation"/>
    <property type="evidence" value="ECO:0007669"/>
    <property type="project" value="InterPro"/>
</dbReference>
<evidence type="ECO:0000256" key="3">
    <source>
        <dbReference type="ARBA" id="ARBA00023082"/>
    </source>
</evidence>
<keyword evidence="4" id="KW-0804">Transcription</keyword>
<keyword evidence="3" id="KW-0731">Sigma factor</keyword>
<dbReference type="InterPro" id="IPR036388">
    <property type="entry name" value="WH-like_DNA-bd_sf"/>
</dbReference>
<organism evidence="6 7">
    <name type="scientific">Rapidithrix thailandica</name>
    <dbReference type="NCBI Taxonomy" id="413964"/>
    <lineage>
        <taxon>Bacteria</taxon>
        <taxon>Pseudomonadati</taxon>
        <taxon>Bacteroidota</taxon>
        <taxon>Cytophagia</taxon>
        <taxon>Cytophagales</taxon>
        <taxon>Flammeovirgaceae</taxon>
        <taxon>Rapidithrix</taxon>
    </lineage>
</organism>
<accession>A0AAW9SEW2</accession>
<dbReference type="NCBIfam" id="TIGR02985">
    <property type="entry name" value="Sig70_bacteroi1"/>
    <property type="match status" value="1"/>
</dbReference>
<evidence type="ECO:0000256" key="2">
    <source>
        <dbReference type="ARBA" id="ARBA00023015"/>
    </source>
</evidence>
<dbReference type="Pfam" id="PF04542">
    <property type="entry name" value="Sigma70_r2"/>
    <property type="match status" value="1"/>
</dbReference>
<comment type="caution">
    <text evidence="6">The sequence shown here is derived from an EMBL/GenBank/DDBJ whole genome shotgun (WGS) entry which is preliminary data.</text>
</comment>
<dbReference type="RefSeq" id="WP_346824693.1">
    <property type="nucleotide sequence ID" value="NZ_JBDKWZ010000030.1"/>
</dbReference>
<evidence type="ECO:0000313" key="6">
    <source>
        <dbReference type="EMBL" id="MEN7551917.1"/>
    </source>
</evidence>
<dbReference type="GO" id="GO:0016987">
    <property type="term" value="F:sigma factor activity"/>
    <property type="evidence" value="ECO:0007669"/>
    <property type="project" value="UniProtKB-KW"/>
</dbReference>
<comment type="similarity">
    <text evidence="1">Belongs to the sigma-70 factor family. ECF subfamily.</text>
</comment>
<dbReference type="PANTHER" id="PTHR43133">
    <property type="entry name" value="RNA POLYMERASE ECF-TYPE SIGMA FACTO"/>
    <property type="match status" value="1"/>
</dbReference>
<proteinExistence type="inferred from homology"/>
<keyword evidence="7" id="KW-1185">Reference proteome</keyword>
<feature type="domain" description="HTH luxR-type" evidence="5">
    <location>
        <begin position="126"/>
        <end position="184"/>
    </location>
</feature>
<dbReference type="CDD" id="cd06171">
    <property type="entry name" value="Sigma70_r4"/>
    <property type="match status" value="1"/>
</dbReference>
<dbReference type="Gene3D" id="1.10.10.10">
    <property type="entry name" value="Winged helix-like DNA-binding domain superfamily/Winged helix DNA-binding domain"/>
    <property type="match status" value="1"/>
</dbReference>
<dbReference type="NCBIfam" id="TIGR02937">
    <property type="entry name" value="sigma70-ECF"/>
    <property type="match status" value="1"/>
</dbReference>
<dbReference type="InterPro" id="IPR013325">
    <property type="entry name" value="RNA_pol_sigma_r2"/>
</dbReference>
<reference evidence="6 7" key="1">
    <citation type="submission" date="2024-04" db="EMBL/GenBank/DDBJ databases">
        <title>Novel genus in family Flammeovirgaceae.</title>
        <authorList>
            <person name="Nguyen T.H."/>
            <person name="Vuong T.Q."/>
            <person name="Le H."/>
            <person name="Kim S.-G."/>
        </authorList>
    </citation>
    <scope>NUCLEOTIDE SEQUENCE [LARGE SCALE GENOMIC DNA]</scope>
    <source>
        <strain evidence="6 7">JCM 23209</strain>
    </source>
</reference>
<keyword evidence="2" id="KW-0805">Transcription regulation</keyword>
<dbReference type="InterPro" id="IPR007627">
    <property type="entry name" value="RNA_pol_sigma70_r2"/>
</dbReference>
<dbReference type="EMBL" id="JBDKWZ010000030">
    <property type="protein sequence ID" value="MEN7551917.1"/>
    <property type="molecule type" value="Genomic_DNA"/>
</dbReference>